<keyword evidence="2" id="KW-0614">Plasmid</keyword>
<gene>
    <name evidence="2" type="ORF">ABM479_33355</name>
</gene>
<dbReference type="RefSeq" id="WP_349963016.1">
    <property type="nucleotide sequence ID" value="NZ_CP157963.1"/>
</dbReference>
<keyword evidence="1" id="KW-0732">Signal</keyword>
<protein>
    <submittedName>
        <fullName evidence="2">Uncharacterized protein</fullName>
    </submittedName>
</protein>
<geneLocation type="plasmid" evidence="2">
    <name>unnamed3</name>
</geneLocation>
<proteinExistence type="predicted"/>
<evidence type="ECO:0000256" key="1">
    <source>
        <dbReference type="SAM" id="SignalP"/>
    </source>
</evidence>
<feature type="chain" id="PRO_5043324857" evidence="1">
    <location>
        <begin position="23"/>
        <end position="228"/>
    </location>
</feature>
<dbReference type="EMBL" id="CP157963">
    <property type="protein sequence ID" value="XBT97786.1"/>
    <property type="molecule type" value="Genomic_DNA"/>
</dbReference>
<accession>A0AAU7S5T8</accession>
<evidence type="ECO:0000313" key="2">
    <source>
        <dbReference type="EMBL" id="XBT97786.1"/>
    </source>
</evidence>
<name>A0AAU7S5T8_9HYPH</name>
<organism evidence="2">
    <name type="scientific">Rhizobium sp. ZPR3</name>
    <dbReference type="NCBI Taxonomy" id="3158967"/>
    <lineage>
        <taxon>Bacteria</taxon>
        <taxon>Pseudomonadati</taxon>
        <taxon>Pseudomonadota</taxon>
        <taxon>Alphaproteobacteria</taxon>
        <taxon>Hyphomicrobiales</taxon>
        <taxon>Rhizobiaceae</taxon>
        <taxon>Rhizobium/Agrobacterium group</taxon>
        <taxon>Rhizobium</taxon>
    </lineage>
</organism>
<sequence length="228" mass="25682">MNTFERYSILIGIGLSAFSALASAYAAYQTAAQAKIAQQALTASDLNHTFEGFLDKWSDLCETLDPTGGYIGFDVRSAQNHSMIIVEATDLGYDFKPLEGTDQRMKIVKAMDDAVAAQDRLSLWLPSETISSMNFNSVLANLIMLSRVDVSEKEARHYSAMLKQSGYCKVWKGWFMNWFKQGYPPVPHIIYNDVRLVFNSRDGSALTDDYIQEARKQPWSEIHKFAPP</sequence>
<dbReference type="AlphaFoldDB" id="A0AAU7S5T8"/>
<feature type="signal peptide" evidence="1">
    <location>
        <begin position="1"/>
        <end position="22"/>
    </location>
</feature>
<reference evidence="2" key="1">
    <citation type="submission" date="2024-06" db="EMBL/GenBank/DDBJ databases">
        <authorList>
            <person name="Li T."/>
            <person name="Gao R."/>
        </authorList>
    </citation>
    <scope>NUCLEOTIDE SEQUENCE</scope>
    <source>
        <strain evidence="2">ZPR3</strain>
        <plasmid evidence="2">unnamed3</plasmid>
    </source>
</reference>